<comment type="similarity">
    <text evidence="2">Belongs to the SLC34A transporter family.</text>
</comment>
<organism evidence="9 10">
    <name type="scientific">Rhipicephalus sanguineus</name>
    <name type="common">Brown dog tick</name>
    <name type="synonym">Ixodes sanguineus</name>
    <dbReference type="NCBI Taxonomy" id="34632"/>
    <lineage>
        <taxon>Eukaryota</taxon>
        <taxon>Metazoa</taxon>
        <taxon>Ecdysozoa</taxon>
        <taxon>Arthropoda</taxon>
        <taxon>Chelicerata</taxon>
        <taxon>Arachnida</taxon>
        <taxon>Acari</taxon>
        <taxon>Parasitiformes</taxon>
        <taxon>Ixodida</taxon>
        <taxon>Ixodoidea</taxon>
        <taxon>Ixodidae</taxon>
        <taxon>Rhipicephalinae</taxon>
        <taxon>Rhipicephalus</taxon>
        <taxon>Rhipicephalus</taxon>
    </lineage>
</organism>
<feature type="transmembrane region" description="Helical" evidence="8">
    <location>
        <begin position="505"/>
        <end position="527"/>
    </location>
</feature>
<dbReference type="Proteomes" id="UP000821837">
    <property type="component" value="Chromosome 5"/>
</dbReference>
<evidence type="ECO:0000256" key="4">
    <source>
        <dbReference type="ARBA" id="ARBA00022692"/>
    </source>
</evidence>
<evidence type="ECO:0000256" key="5">
    <source>
        <dbReference type="ARBA" id="ARBA00022989"/>
    </source>
</evidence>
<evidence type="ECO:0000256" key="1">
    <source>
        <dbReference type="ARBA" id="ARBA00004424"/>
    </source>
</evidence>
<keyword evidence="3" id="KW-1003">Cell membrane</keyword>
<reference evidence="9" key="1">
    <citation type="journal article" date="2020" name="Cell">
        <title>Large-Scale Comparative Analyses of Tick Genomes Elucidate Their Genetic Diversity and Vector Capacities.</title>
        <authorList>
            <consortium name="Tick Genome and Microbiome Consortium (TIGMIC)"/>
            <person name="Jia N."/>
            <person name="Wang J."/>
            <person name="Shi W."/>
            <person name="Du L."/>
            <person name="Sun Y."/>
            <person name="Zhan W."/>
            <person name="Jiang J.F."/>
            <person name="Wang Q."/>
            <person name="Zhang B."/>
            <person name="Ji P."/>
            <person name="Bell-Sakyi L."/>
            <person name="Cui X.M."/>
            <person name="Yuan T.T."/>
            <person name="Jiang B.G."/>
            <person name="Yang W.F."/>
            <person name="Lam T.T."/>
            <person name="Chang Q.C."/>
            <person name="Ding S.J."/>
            <person name="Wang X.J."/>
            <person name="Zhu J.G."/>
            <person name="Ruan X.D."/>
            <person name="Zhao L."/>
            <person name="Wei J.T."/>
            <person name="Ye R.Z."/>
            <person name="Que T.C."/>
            <person name="Du C.H."/>
            <person name="Zhou Y.H."/>
            <person name="Cheng J.X."/>
            <person name="Dai P.F."/>
            <person name="Guo W.B."/>
            <person name="Han X.H."/>
            <person name="Huang E.J."/>
            <person name="Li L.F."/>
            <person name="Wei W."/>
            <person name="Gao Y.C."/>
            <person name="Liu J.Z."/>
            <person name="Shao H.Z."/>
            <person name="Wang X."/>
            <person name="Wang C.C."/>
            <person name="Yang T.C."/>
            <person name="Huo Q.B."/>
            <person name="Li W."/>
            <person name="Chen H.Y."/>
            <person name="Chen S.E."/>
            <person name="Zhou L.G."/>
            <person name="Ni X.B."/>
            <person name="Tian J.H."/>
            <person name="Sheng Y."/>
            <person name="Liu T."/>
            <person name="Pan Y.S."/>
            <person name="Xia L.Y."/>
            <person name="Li J."/>
            <person name="Zhao F."/>
            <person name="Cao W.C."/>
        </authorList>
    </citation>
    <scope>NUCLEOTIDE SEQUENCE</scope>
    <source>
        <strain evidence="9">Rsan-2018</strain>
    </source>
</reference>
<evidence type="ECO:0000256" key="7">
    <source>
        <dbReference type="SAM" id="MobiDB-lite"/>
    </source>
</evidence>
<protein>
    <submittedName>
        <fullName evidence="9">Uncharacterized protein</fullName>
    </submittedName>
</protein>
<feature type="transmembrane region" description="Helical" evidence="8">
    <location>
        <begin position="421"/>
        <end position="444"/>
    </location>
</feature>
<feature type="transmembrane region" description="Helical" evidence="8">
    <location>
        <begin position="534"/>
        <end position="554"/>
    </location>
</feature>
<evidence type="ECO:0000256" key="2">
    <source>
        <dbReference type="ARBA" id="ARBA00005808"/>
    </source>
</evidence>
<evidence type="ECO:0000313" key="9">
    <source>
        <dbReference type="EMBL" id="KAH7952406.1"/>
    </source>
</evidence>
<proteinExistence type="inferred from homology"/>
<dbReference type="EMBL" id="JABSTV010001251">
    <property type="protein sequence ID" value="KAH7952406.1"/>
    <property type="molecule type" value="Genomic_DNA"/>
</dbReference>
<dbReference type="PANTHER" id="PTHR10010:SF46">
    <property type="entry name" value="SODIUM-DEPENDENT PHOSPHATE TRANSPORT PROTEIN 2B"/>
    <property type="match status" value="1"/>
</dbReference>
<feature type="transmembrane region" description="Helical" evidence="8">
    <location>
        <begin position="185"/>
        <end position="210"/>
    </location>
</feature>
<dbReference type="AlphaFoldDB" id="A0A9D4PSS3"/>
<keyword evidence="10" id="KW-1185">Reference proteome</keyword>
<dbReference type="GO" id="GO:0044341">
    <property type="term" value="P:sodium-dependent phosphate transport"/>
    <property type="evidence" value="ECO:0007669"/>
    <property type="project" value="InterPro"/>
</dbReference>
<gene>
    <name evidence="9" type="ORF">HPB52_022836</name>
</gene>
<evidence type="ECO:0000256" key="3">
    <source>
        <dbReference type="ARBA" id="ARBA00022475"/>
    </source>
</evidence>
<feature type="transmembrane region" description="Helical" evidence="8">
    <location>
        <begin position="465"/>
        <end position="493"/>
    </location>
</feature>
<keyword evidence="4 8" id="KW-0812">Transmembrane</keyword>
<dbReference type="VEuPathDB" id="VectorBase:RSAN_038019"/>
<comment type="caution">
    <text evidence="9">The sequence shown here is derived from an EMBL/GenBank/DDBJ whole genome shotgun (WGS) entry which is preliminary data.</text>
</comment>
<sequence>MGWGSRTASLTSSRTTSEGTPVRGLPSFLEDAKTAAVRRSSGPATVQRATPRAGLVSARTSVGDRGHPGSGLPAAPEVLSPRLTIPSFFEQPPTPDVLEVRRPADAAPSEAVRSAVAKAEGGECCEAAFSSVLSVRSLLQVEDPDVSNRQPEDREGCMNKRNRTTYPVATTYFAFSLRAEGSAQFVLSMVGKMAVLLACWYLFLVSLDLLSSAFKLFAGHRSSTRGPKSDVIRNPVVGIMTGLLVTVLVQSSSSSTSITITLVGSQLLSVKQAIPIVMGANLGSSVTSSVAALSQVTRRDELRKAFAVATAHGLFNWLTLVVLLPFEVTFAFLESSSRMAVEALDRKHRLLRYNHLRALTRPLTSFIIQLEEAKPPQKMTSEHSDGLVINTVRTCCAFNGSRCVRPCQNALARLQLSDQTAGLVLLFFSLLLLLGCLSLLARTLSPALRLQVALSRVPQGLLEGYACLCLGLLATLVMQSSTALSSALALVAASAGDRVAGLHRAYPVLVGANIGTTSTGLLAALAGDPTPDTLQLALCHSFFNVYGALLFYPVPFMRFPLPLAQLIAATAAQYRWFAVAYLLLVFITLPLLALVLSFAGSTLFSTVGVPLLLVALLLVALNMAQRHRPRWLPPFLRSWSWLPLWMHSLAPLDALLEEHVLRRWRLLDAFLGPPPLPVASIASQRE</sequence>
<name>A0A9D4PSS3_RHISA</name>
<evidence type="ECO:0000256" key="8">
    <source>
        <dbReference type="SAM" id="Phobius"/>
    </source>
</evidence>
<dbReference type="GO" id="GO:0005436">
    <property type="term" value="F:sodium:phosphate symporter activity"/>
    <property type="evidence" value="ECO:0007669"/>
    <property type="project" value="InterPro"/>
</dbReference>
<evidence type="ECO:0000256" key="6">
    <source>
        <dbReference type="ARBA" id="ARBA00023136"/>
    </source>
</evidence>
<reference evidence="9" key="2">
    <citation type="submission" date="2021-09" db="EMBL/GenBank/DDBJ databases">
        <authorList>
            <person name="Jia N."/>
            <person name="Wang J."/>
            <person name="Shi W."/>
            <person name="Du L."/>
            <person name="Sun Y."/>
            <person name="Zhan W."/>
            <person name="Jiang J."/>
            <person name="Wang Q."/>
            <person name="Zhang B."/>
            <person name="Ji P."/>
            <person name="Sakyi L.B."/>
            <person name="Cui X."/>
            <person name="Yuan T."/>
            <person name="Jiang B."/>
            <person name="Yang W."/>
            <person name="Lam T.T.-Y."/>
            <person name="Chang Q."/>
            <person name="Ding S."/>
            <person name="Wang X."/>
            <person name="Zhu J."/>
            <person name="Ruan X."/>
            <person name="Zhao L."/>
            <person name="Wei J."/>
            <person name="Que T."/>
            <person name="Du C."/>
            <person name="Cheng J."/>
            <person name="Dai P."/>
            <person name="Han X."/>
            <person name="Huang E."/>
            <person name="Gao Y."/>
            <person name="Liu J."/>
            <person name="Shao H."/>
            <person name="Ye R."/>
            <person name="Li L."/>
            <person name="Wei W."/>
            <person name="Wang X."/>
            <person name="Wang C."/>
            <person name="Huo Q."/>
            <person name="Li W."/>
            <person name="Guo W."/>
            <person name="Chen H."/>
            <person name="Chen S."/>
            <person name="Zhou L."/>
            <person name="Zhou L."/>
            <person name="Ni X."/>
            <person name="Tian J."/>
            <person name="Zhou Y."/>
            <person name="Sheng Y."/>
            <person name="Liu T."/>
            <person name="Pan Y."/>
            <person name="Xia L."/>
            <person name="Li J."/>
            <person name="Zhao F."/>
            <person name="Cao W."/>
        </authorList>
    </citation>
    <scope>NUCLEOTIDE SEQUENCE</scope>
    <source>
        <strain evidence="9">Rsan-2018</strain>
        <tissue evidence="9">Larvae</tissue>
    </source>
</reference>
<comment type="subcellular location">
    <subcellularLocation>
        <location evidence="1">Apical cell membrane</location>
        <topology evidence="1">Multi-pass membrane protein</topology>
    </subcellularLocation>
</comment>
<feature type="compositionally biased region" description="Low complexity" evidence="7">
    <location>
        <begin position="1"/>
        <end position="17"/>
    </location>
</feature>
<feature type="region of interest" description="Disordered" evidence="7">
    <location>
        <begin position="1"/>
        <end position="77"/>
    </location>
</feature>
<evidence type="ECO:0000313" key="10">
    <source>
        <dbReference type="Proteomes" id="UP000821837"/>
    </source>
</evidence>
<dbReference type="GO" id="GO:0016324">
    <property type="term" value="C:apical plasma membrane"/>
    <property type="evidence" value="ECO:0007669"/>
    <property type="project" value="UniProtKB-SubCell"/>
</dbReference>
<dbReference type="InterPro" id="IPR003841">
    <property type="entry name" value="Na/Pi_transpt"/>
</dbReference>
<dbReference type="PANTHER" id="PTHR10010">
    <property type="entry name" value="SOLUTE CARRIER FAMILY 34 SODIUM PHOSPHATE , MEMBER 2-RELATED"/>
    <property type="match status" value="1"/>
</dbReference>
<dbReference type="VEuPathDB" id="VectorBase:RSAN_028801"/>
<keyword evidence="5 8" id="KW-1133">Transmembrane helix</keyword>
<keyword evidence="6 8" id="KW-0472">Membrane</keyword>
<accession>A0A9D4PSS3</accession>
<feature type="transmembrane region" description="Helical" evidence="8">
    <location>
        <begin position="603"/>
        <end position="624"/>
    </location>
</feature>
<feature type="transmembrane region" description="Helical" evidence="8">
    <location>
        <begin position="574"/>
        <end position="596"/>
    </location>
</feature>
<dbReference type="Pfam" id="PF02690">
    <property type="entry name" value="Na_Pi_cotrans"/>
    <property type="match status" value="2"/>
</dbReference>